<dbReference type="SUPFAM" id="SSF52540">
    <property type="entry name" value="P-loop containing nucleoside triphosphate hydrolases"/>
    <property type="match status" value="1"/>
</dbReference>
<evidence type="ECO:0000256" key="4">
    <source>
        <dbReference type="SAM" id="Phobius"/>
    </source>
</evidence>
<name>A0A8J8CK19_9CYAN</name>
<evidence type="ECO:0000256" key="3">
    <source>
        <dbReference type="SAM" id="Coils"/>
    </source>
</evidence>
<dbReference type="InterPro" id="IPR002586">
    <property type="entry name" value="CobQ/CobB/MinD/ParA_Nub-bd_dom"/>
</dbReference>
<dbReference type="GO" id="GO:0004713">
    <property type="term" value="F:protein tyrosine kinase activity"/>
    <property type="evidence" value="ECO:0007669"/>
    <property type="project" value="TreeGrafter"/>
</dbReference>
<reference evidence="6" key="1">
    <citation type="submission" date="2019-12" db="EMBL/GenBank/DDBJ databases">
        <title>High-Quality draft genome sequences of three cyanobacteria isolated from the limestone walls of the Old Cathedral of Coimbra.</title>
        <authorList>
            <person name="Tiago I."/>
            <person name="Soares F."/>
            <person name="Portugal A."/>
        </authorList>
    </citation>
    <scope>NUCLEOTIDE SEQUENCE</scope>
    <source>
        <strain evidence="6">A</strain>
    </source>
</reference>
<evidence type="ECO:0000313" key="7">
    <source>
        <dbReference type="Proteomes" id="UP000646053"/>
    </source>
</evidence>
<keyword evidence="4" id="KW-1133">Transmembrane helix</keyword>
<dbReference type="AlphaFoldDB" id="A0A8J8CK19"/>
<feature type="domain" description="CobQ/CobB/MinD/ParA nucleotide binding" evidence="5">
    <location>
        <begin position="517"/>
        <end position="682"/>
    </location>
</feature>
<evidence type="ECO:0000256" key="1">
    <source>
        <dbReference type="ARBA" id="ARBA00022741"/>
    </source>
</evidence>
<dbReference type="GO" id="GO:0005886">
    <property type="term" value="C:plasma membrane"/>
    <property type="evidence" value="ECO:0007669"/>
    <property type="project" value="TreeGrafter"/>
</dbReference>
<dbReference type="InterPro" id="IPR050445">
    <property type="entry name" value="Bact_polysacc_biosynth/exp"/>
</dbReference>
<keyword evidence="3" id="KW-0175">Coiled coil</keyword>
<dbReference type="PANTHER" id="PTHR32309">
    <property type="entry name" value="TYROSINE-PROTEIN KINASE"/>
    <property type="match status" value="1"/>
</dbReference>
<proteinExistence type="predicted"/>
<dbReference type="Proteomes" id="UP000646053">
    <property type="component" value="Unassembled WGS sequence"/>
</dbReference>
<organism evidence="6 7">
    <name type="scientific">Myxacorys almedinensis A</name>
    <dbReference type="NCBI Taxonomy" id="2690445"/>
    <lineage>
        <taxon>Bacteria</taxon>
        <taxon>Bacillati</taxon>
        <taxon>Cyanobacteriota</taxon>
        <taxon>Cyanophyceae</taxon>
        <taxon>Leptolyngbyales</taxon>
        <taxon>Leptolyngbyaceae</taxon>
        <taxon>Myxacorys</taxon>
        <taxon>Myxacorys almedinensis</taxon>
    </lineage>
</organism>
<dbReference type="PANTHER" id="PTHR32309:SF13">
    <property type="entry name" value="FERRIC ENTEROBACTIN TRANSPORT PROTEIN FEPE"/>
    <property type="match status" value="1"/>
</dbReference>
<keyword evidence="7" id="KW-1185">Reference proteome</keyword>
<dbReference type="Gene3D" id="3.40.50.300">
    <property type="entry name" value="P-loop containing nucleotide triphosphate hydrolases"/>
    <property type="match status" value="1"/>
</dbReference>
<evidence type="ECO:0000259" key="5">
    <source>
        <dbReference type="Pfam" id="PF01656"/>
    </source>
</evidence>
<keyword evidence="2" id="KW-0067">ATP-binding</keyword>
<dbReference type="EMBL" id="WVIE01000002">
    <property type="protein sequence ID" value="NDJ16190.1"/>
    <property type="molecule type" value="Genomic_DNA"/>
</dbReference>
<sequence>MSPIVKRYLLAVNRYKWVIPAGVAVGLGAAGVIAIQPEAPPIYLAEASLVSNAPPIAFSTIGTEVRQPVETFTADALLPKELIEAIAKEVGLAPKDLNNRIAVKIGAGGKSGKDEGGKAQIDLTYKDDDQQRAARVIQQLPQRIVEQSQSNNSARLRSVIDSIEQRLPKVKSELTTAENALETFDRSQGTQILAAQDGSIIKSITGSQQQARLLQLQLDGVNTQIRSLQTKLGLNPDQAYVASALSADPIIASLRAQIQQVEAQLAVLGKDLRVEHPQMETLRKQQEAFEEELQKRAAEVVGGGGSAAPLIGNVRQDSSLDPARQQLANTLVNLQTQQETLQQQLISTARSEQELRQEFSNIPNKQMEQGRLQDQVKLKKSLYDQMQQKLVDARAAEAETVSSLSLARNPSVAPASLKAPKSIPVTLGIGGIVGLVLGAGLVFLLDTLEGTFYTEEDLREAIRQRDVAILGVLPRVKSFIPGSSPVLIQPNSPYFEYYERFRSNLRLTDVKAPRVVMLISTVDGEGKTVTAYNLAIASARAGKRTLLMEADLRSPSSAHYVNLSADPDSQIEPLRFLGQMSDCIRLAPEVENLYVVASPGPQQQSASILESSEMRRLLEDARGRFDLVILDSPALSKCNDALLLEPFTDGMILVTRPGVTQQSLLETAIDQLNESDNLRLLGAVTNGAEVQLPRSVEETMLAEAQAALSMNGAAASQPGVPTAHLN</sequence>
<dbReference type="CDD" id="cd05387">
    <property type="entry name" value="BY-kinase"/>
    <property type="match status" value="1"/>
</dbReference>
<dbReference type="InterPro" id="IPR005702">
    <property type="entry name" value="Wzc-like_C"/>
</dbReference>
<dbReference type="InterPro" id="IPR027417">
    <property type="entry name" value="P-loop_NTPase"/>
</dbReference>
<feature type="transmembrane region" description="Helical" evidence="4">
    <location>
        <begin position="17"/>
        <end position="35"/>
    </location>
</feature>
<feature type="transmembrane region" description="Helical" evidence="4">
    <location>
        <begin position="425"/>
        <end position="445"/>
    </location>
</feature>
<gene>
    <name evidence="6" type="ORF">GS601_02615</name>
</gene>
<comment type="caution">
    <text evidence="6">The sequence shown here is derived from an EMBL/GenBank/DDBJ whole genome shotgun (WGS) entry which is preliminary data.</text>
</comment>
<evidence type="ECO:0000256" key="2">
    <source>
        <dbReference type="ARBA" id="ARBA00022840"/>
    </source>
</evidence>
<dbReference type="RefSeq" id="WP_162421692.1">
    <property type="nucleotide sequence ID" value="NZ_WVIE01000002.1"/>
</dbReference>
<protein>
    <submittedName>
        <fullName evidence="6">AAA family ATPase</fullName>
    </submittedName>
</protein>
<keyword evidence="4" id="KW-0812">Transmembrane</keyword>
<evidence type="ECO:0000313" key="6">
    <source>
        <dbReference type="EMBL" id="NDJ16190.1"/>
    </source>
</evidence>
<keyword evidence="1" id="KW-0547">Nucleotide-binding</keyword>
<dbReference type="Pfam" id="PF01656">
    <property type="entry name" value="CbiA"/>
    <property type="match status" value="1"/>
</dbReference>
<keyword evidence="4" id="KW-0472">Membrane</keyword>
<feature type="coiled-coil region" evidence="3">
    <location>
        <begin position="251"/>
        <end position="299"/>
    </location>
</feature>
<accession>A0A8J8CK19</accession>